<dbReference type="InterPro" id="IPR036390">
    <property type="entry name" value="WH_DNA-bd_sf"/>
</dbReference>
<dbReference type="KEGG" id="nwl:NWFMUON74_40510"/>
<organism evidence="3 4">
    <name type="scientific">Nocardia wallacei</name>
    <dbReference type="NCBI Taxonomy" id="480035"/>
    <lineage>
        <taxon>Bacteria</taxon>
        <taxon>Bacillati</taxon>
        <taxon>Actinomycetota</taxon>
        <taxon>Actinomycetes</taxon>
        <taxon>Mycobacteriales</taxon>
        <taxon>Nocardiaceae</taxon>
        <taxon>Nocardia</taxon>
    </lineage>
</organism>
<gene>
    <name evidence="3" type="ORF">NWFMUON74_40510</name>
</gene>
<keyword evidence="4" id="KW-1185">Reference proteome</keyword>
<dbReference type="SMART" id="SM00347">
    <property type="entry name" value="HTH_MARR"/>
    <property type="match status" value="1"/>
</dbReference>
<dbReference type="InterPro" id="IPR052526">
    <property type="entry name" value="HTH-type_Bedaq_tolerance"/>
</dbReference>
<feature type="region of interest" description="Disordered" evidence="1">
    <location>
        <begin position="150"/>
        <end position="169"/>
    </location>
</feature>
<dbReference type="RefSeq" id="WP_197986877.1">
    <property type="nucleotide sequence ID" value="NZ_AP023396.1"/>
</dbReference>
<dbReference type="Gene3D" id="1.10.10.10">
    <property type="entry name" value="Winged helix-like DNA-binding domain superfamily/Winged helix DNA-binding domain"/>
    <property type="match status" value="1"/>
</dbReference>
<dbReference type="InterPro" id="IPR036388">
    <property type="entry name" value="WH-like_DNA-bd_sf"/>
</dbReference>
<dbReference type="SUPFAM" id="SSF46785">
    <property type="entry name" value="Winged helix' DNA-binding domain"/>
    <property type="match status" value="1"/>
</dbReference>
<dbReference type="PANTHER" id="PTHR39515">
    <property type="entry name" value="CONSERVED PROTEIN"/>
    <property type="match status" value="1"/>
</dbReference>
<sequence>MNVEDQRAAEDLRLAESVRWAVSRLSSRLRAEQPGSGRPLTRLAASVLANLTHRGPLTASKLAAIEGLQVQSLTRVLNELDDLGRIRRSRNDSDARRQDIAITEAGHEALREHVRDGNAWLAAALRHTLSDAERGVLAIAAGLLRDLADTDIPTGTRSPSRDDGAAPAL</sequence>
<dbReference type="EMBL" id="AP023396">
    <property type="protein sequence ID" value="BCK56279.1"/>
    <property type="molecule type" value="Genomic_DNA"/>
</dbReference>
<evidence type="ECO:0000259" key="2">
    <source>
        <dbReference type="PROSITE" id="PS50995"/>
    </source>
</evidence>
<feature type="domain" description="HTH marR-type" evidence="2">
    <location>
        <begin position="11"/>
        <end position="149"/>
    </location>
</feature>
<evidence type="ECO:0000256" key="1">
    <source>
        <dbReference type="SAM" id="MobiDB-lite"/>
    </source>
</evidence>
<protein>
    <submittedName>
        <fullName evidence="3">MarR family transcriptional regulator</fullName>
    </submittedName>
</protein>
<accession>A0A7G1KQW4</accession>
<dbReference type="PROSITE" id="PS50995">
    <property type="entry name" value="HTH_MARR_2"/>
    <property type="match status" value="1"/>
</dbReference>
<dbReference type="AlphaFoldDB" id="A0A7G1KQW4"/>
<dbReference type="Pfam" id="PF01047">
    <property type="entry name" value="MarR"/>
    <property type="match status" value="1"/>
</dbReference>
<name>A0A7G1KQW4_9NOCA</name>
<dbReference type="InterPro" id="IPR000835">
    <property type="entry name" value="HTH_MarR-typ"/>
</dbReference>
<feature type="compositionally biased region" description="Basic and acidic residues" evidence="1">
    <location>
        <begin position="159"/>
        <end position="169"/>
    </location>
</feature>
<proteinExistence type="predicted"/>
<evidence type="ECO:0000313" key="3">
    <source>
        <dbReference type="EMBL" id="BCK56279.1"/>
    </source>
</evidence>
<dbReference type="GO" id="GO:0003700">
    <property type="term" value="F:DNA-binding transcription factor activity"/>
    <property type="evidence" value="ECO:0007669"/>
    <property type="project" value="InterPro"/>
</dbReference>
<evidence type="ECO:0000313" key="4">
    <source>
        <dbReference type="Proteomes" id="UP000516173"/>
    </source>
</evidence>
<reference evidence="3 4" key="1">
    <citation type="submission" date="2020-08" db="EMBL/GenBank/DDBJ databases">
        <title>Genome Sequencing of Nocardia wallacei strain FMUON74 and assembly.</title>
        <authorList>
            <person name="Toyokawa M."/>
            <person name="Uesaka K."/>
        </authorList>
    </citation>
    <scope>NUCLEOTIDE SEQUENCE [LARGE SCALE GENOMIC DNA]</scope>
    <source>
        <strain evidence="3 4">FMUON74</strain>
    </source>
</reference>
<dbReference type="GeneID" id="80348534"/>
<dbReference type="Proteomes" id="UP000516173">
    <property type="component" value="Chromosome"/>
</dbReference>
<dbReference type="PANTHER" id="PTHR39515:SF2">
    <property type="entry name" value="HTH-TYPE TRANSCRIPTIONAL REGULATOR RV0880"/>
    <property type="match status" value="1"/>
</dbReference>